<gene>
    <name evidence="2" type="ORF">A2368_00800</name>
</gene>
<evidence type="ECO:0000313" key="2">
    <source>
        <dbReference type="EMBL" id="OGD79091.1"/>
    </source>
</evidence>
<keyword evidence="1" id="KW-0472">Membrane</keyword>
<sequence length="63" mass="6936">MEIKLGSFYVKFSPFLISLLFGLVIFFTGIAADNPDALTLSATVILMVLLGHGLRWLIEHIDG</sequence>
<feature type="transmembrane region" description="Helical" evidence="1">
    <location>
        <begin position="38"/>
        <end position="58"/>
    </location>
</feature>
<dbReference type="EMBL" id="MFAM01000026">
    <property type="protein sequence ID" value="OGD79091.1"/>
    <property type="molecule type" value="Genomic_DNA"/>
</dbReference>
<dbReference type="AlphaFoldDB" id="A0A1F5FHM5"/>
<reference evidence="2 3" key="1">
    <citation type="journal article" date="2016" name="Nat. Commun.">
        <title>Thousands of microbial genomes shed light on interconnected biogeochemical processes in an aquifer system.</title>
        <authorList>
            <person name="Anantharaman K."/>
            <person name="Brown C.T."/>
            <person name="Hug L.A."/>
            <person name="Sharon I."/>
            <person name="Castelle C.J."/>
            <person name="Probst A.J."/>
            <person name="Thomas B.C."/>
            <person name="Singh A."/>
            <person name="Wilkins M.J."/>
            <person name="Karaoz U."/>
            <person name="Brodie E.L."/>
            <person name="Williams K.H."/>
            <person name="Hubbard S.S."/>
            <person name="Banfield J.F."/>
        </authorList>
    </citation>
    <scope>NUCLEOTIDE SEQUENCE [LARGE SCALE GENOMIC DNA]</scope>
</reference>
<dbReference type="Proteomes" id="UP000176682">
    <property type="component" value="Unassembled WGS sequence"/>
</dbReference>
<organism evidence="2 3">
    <name type="scientific">Candidatus Collierbacteria bacterium RIFOXYB1_FULL_49_13</name>
    <dbReference type="NCBI Taxonomy" id="1817728"/>
    <lineage>
        <taxon>Bacteria</taxon>
        <taxon>Candidatus Collieribacteriota</taxon>
    </lineage>
</organism>
<evidence type="ECO:0000256" key="1">
    <source>
        <dbReference type="SAM" id="Phobius"/>
    </source>
</evidence>
<keyword evidence="1" id="KW-0812">Transmembrane</keyword>
<name>A0A1F5FHM5_9BACT</name>
<keyword evidence="1" id="KW-1133">Transmembrane helix</keyword>
<feature type="transmembrane region" description="Helical" evidence="1">
    <location>
        <begin position="12"/>
        <end position="32"/>
    </location>
</feature>
<comment type="caution">
    <text evidence="2">The sequence shown here is derived from an EMBL/GenBank/DDBJ whole genome shotgun (WGS) entry which is preliminary data.</text>
</comment>
<proteinExistence type="predicted"/>
<accession>A0A1F5FHM5</accession>
<evidence type="ECO:0000313" key="3">
    <source>
        <dbReference type="Proteomes" id="UP000176682"/>
    </source>
</evidence>
<protein>
    <submittedName>
        <fullName evidence="2">Uncharacterized protein</fullName>
    </submittedName>
</protein>